<organism evidence="3 4">
    <name type="scientific">Sinisalibacter aestuarii</name>
    <dbReference type="NCBI Taxonomy" id="2949426"/>
    <lineage>
        <taxon>Bacteria</taxon>
        <taxon>Pseudomonadati</taxon>
        <taxon>Pseudomonadota</taxon>
        <taxon>Alphaproteobacteria</taxon>
        <taxon>Rhodobacterales</taxon>
        <taxon>Roseobacteraceae</taxon>
        <taxon>Sinisalibacter</taxon>
    </lineage>
</organism>
<keyword evidence="4" id="KW-1185">Reference proteome</keyword>
<reference evidence="3" key="1">
    <citation type="journal article" date="2023" name="Int. J. Syst. Evol. Microbiol.">
        <title>Sinisalibacter aestuarii sp. nov., isolated from estuarine sediment of the Arakawa River.</title>
        <authorList>
            <person name="Arafat S.T."/>
            <person name="Hirano S."/>
            <person name="Sato A."/>
            <person name="Takeuchi K."/>
            <person name="Yasuda T."/>
            <person name="Terahara T."/>
            <person name="Hamada M."/>
            <person name="Kobayashi T."/>
        </authorList>
    </citation>
    <scope>NUCLEOTIDE SEQUENCE</scope>
    <source>
        <strain evidence="3">B-399</strain>
    </source>
</reference>
<feature type="domain" description="Glycosyl transferase family 1" evidence="1">
    <location>
        <begin position="182"/>
        <end position="342"/>
    </location>
</feature>
<name>A0ABQ5LT64_9RHOB</name>
<comment type="caution">
    <text evidence="3">The sequence shown here is derived from an EMBL/GenBank/DDBJ whole genome shotgun (WGS) entry which is preliminary data.</text>
</comment>
<dbReference type="Gene3D" id="3.40.50.2000">
    <property type="entry name" value="Glycogen Phosphorylase B"/>
    <property type="match status" value="2"/>
</dbReference>
<dbReference type="Pfam" id="PF13439">
    <property type="entry name" value="Glyco_transf_4"/>
    <property type="match status" value="1"/>
</dbReference>
<dbReference type="EMBL" id="BROH01000005">
    <property type="protein sequence ID" value="GKY88152.1"/>
    <property type="molecule type" value="Genomic_DNA"/>
</dbReference>
<proteinExistence type="predicted"/>
<dbReference type="InterPro" id="IPR028098">
    <property type="entry name" value="Glyco_trans_4-like_N"/>
</dbReference>
<dbReference type="SUPFAM" id="SSF53756">
    <property type="entry name" value="UDP-Glycosyltransferase/glycogen phosphorylase"/>
    <property type="match status" value="1"/>
</dbReference>
<gene>
    <name evidence="3" type="ORF">STA1M1_20210</name>
</gene>
<protein>
    <recommendedName>
        <fullName evidence="5">Glycosyltransferase family 4 protein</fullName>
    </recommendedName>
</protein>
<evidence type="ECO:0000259" key="1">
    <source>
        <dbReference type="Pfam" id="PF00534"/>
    </source>
</evidence>
<evidence type="ECO:0000313" key="4">
    <source>
        <dbReference type="Proteomes" id="UP001144205"/>
    </source>
</evidence>
<dbReference type="Pfam" id="PF00534">
    <property type="entry name" value="Glycos_transf_1"/>
    <property type="match status" value="1"/>
</dbReference>
<accession>A0ABQ5LT64</accession>
<evidence type="ECO:0000313" key="3">
    <source>
        <dbReference type="EMBL" id="GKY88152.1"/>
    </source>
</evidence>
<evidence type="ECO:0000259" key="2">
    <source>
        <dbReference type="Pfam" id="PF13439"/>
    </source>
</evidence>
<sequence length="368" mass="40436">MLLVSIAKRHGGVDVRVLQTAREFARRGVAFRVAVMAGSSLHEALKAENLPAEPIARGRGDPRIALDLIRIARDMDANVIDGHNMQSQYWAVVASLGRRFPGRVATVHSIYREEHPRPGKRELREGALWLSHWLGFRFIAVSTRVERYLTGTIGVAPERITLSWNGMEPLGPLPPRYDLGAETGWPKDTFVLGMIGRLEPVKGHRTLFDAMARLVAAGERRMRLVIVGTGRDGAALEQIVRERGLAEYVHFAGFRSDVTAVLEELDLMCLPSISEGLPFCVLEACRQGVPVLASELDGMSDLFTDDGTIFFTPSGDAARLAERLAKLIDDRDTLHRVGTAAKGFVETELGIGTMIDTTLAAYAGAMRR</sequence>
<dbReference type="Proteomes" id="UP001144205">
    <property type="component" value="Unassembled WGS sequence"/>
</dbReference>
<dbReference type="CDD" id="cd03801">
    <property type="entry name" value="GT4_PimA-like"/>
    <property type="match status" value="1"/>
</dbReference>
<evidence type="ECO:0008006" key="5">
    <source>
        <dbReference type="Google" id="ProtNLM"/>
    </source>
</evidence>
<feature type="domain" description="Glycosyltransferase subfamily 4-like N-terminal" evidence="2">
    <location>
        <begin position="11"/>
        <end position="167"/>
    </location>
</feature>
<dbReference type="PANTHER" id="PTHR12526">
    <property type="entry name" value="GLYCOSYLTRANSFERASE"/>
    <property type="match status" value="1"/>
</dbReference>
<dbReference type="InterPro" id="IPR001296">
    <property type="entry name" value="Glyco_trans_1"/>
</dbReference>